<reference evidence="3 4" key="1">
    <citation type="submission" date="2016-08" db="EMBL/GenBank/DDBJ databases">
        <title>Novel Firmicute Genomes.</title>
        <authorList>
            <person name="Poppleton D.I."/>
            <person name="Gribaldo S."/>
        </authorList>
    </citation>
    <scope>NUCLEOTIDE SEQUENCE [LARGE SCALE GENOMIC DNA]</scope>
    <source>
        <strain evidence="3 4">RAOx-1</strain>
    </source>
</reference>
<protein>
    <submittedName>
        <fullName evidence="3">Uncharacterized protein</fullName>
    </submittedName>
</protein>
<keyword evidence="2" id="KW-0812">Transmembrane</keyword>
<dbReference type="OrthoDB" id="3029077at2"/>
<keyword evidence="2" id="KW-1133">Transmembrane helix</keyword>
<gene>
    <name evidence="3" type="ORF">BEP19_05940</name>
</gene>
<name>A0A419SJ30_9BACL</name>
<keyword evidence="4" id="KW-1185">Reference proteome</keyword>
<dbReference type="EMBL" id="MCHY01000008">
    <property type="protein sequence ID" value="RKD23960.1"/>
    <property type="molecule type" value="Genomic_DNA"/>
</dbReference>
<keyword evidence="2" id="KW-0472">Membrane</keyword>
<evidence type="ECO:0000256" key="1">
    <source>
        <dbReference type="SAM" id="MobiDB-lite"/>
    </source>
</evidence>
<proteinExistence type="predicted"/>
<evidence type="ECO:0000313" key="4">
    <source>
        <dbReference type="Proteomes" id="UP000284219"/>
    </source>
</evidence>
<evidence type="ECO:0000256" key="2">
    <source>
        <dbReference type="SAM" id="Phobius"/>
    </source>
</evidence>
<dbReference type="Proteomes" id="UP000284219">
    <property type="component" value="Unassembled WGS sequence"/>
</dbReference>
<comment type="caution">
    <text evidence="3">The sequence shown here is derived from an EMBL/GenBank/DDBJ whole genome shotgun (WGS) entry which is preliminary data.</text>
</comment>
<accession>A0A419SJ30</accession>
<feature type="region of interest" description="Disordered" evidence="1">
    <location>
        <begin position="1"/>
        <end position="22"/>
    </location>
</feature>
<evidence type="ECO:0000313" key="3">
    <source>
        <dbReference type="EMBL" id="RKD23960.1"/>
    </source>
</evidence>
<sequence>MGMQEVVEKTSERVSVQETAERKKDRVVQQKLMSVIFIWVAFVVLYLAVSSGSETFMWAGLGMTILASGLLYVRN</sequence>
<feature type="transmembrane region" description="Helical" evidence="2">
    <location>
        <begin position="55"/>
        <end position="73"/>
    </location>
</feature>
<dbReference type="RefSeq" id="WP_120189193.1">
    <property type="nucleotide sequence ID" value="NZ_MCHY01000008.1"/>
</dbReference>
<organism evidence="3 4">
    <name type="scientific">Ammoniphilus oxalaticus</name>
    <dbReference type="NCBI Taxonomy" id="66863"/>
    <lineage>
        <taxon>Bacteria</taxon>
        <taxon>Bacillati</taxon>
        <taxon>Bacillota</taxon>
        <taxon>Bacilli</taxon>
        <taxon>Bacillales</taxon>
        <taxon>Paenibacillaceae</taxon>
        <taxon>Aneurinibacillus group</taxon>
        <taxon>Ammoniphilus</taxon>
    </lineage>
</organism>
<feature type="compositionally biased region" description="Basic and acidic residues" evidence="1">
    <location>
        <begin position="1"/>
        <end position="12"/>
    </location>
</feature>
<dbReference type="AlphaFoldDB" id="A0A419SJ30"/>
<feature type="transmembrane region" description="Helical" evidence="2">
    <location>
        <begin position="32"/>
        <end position="49"/>
    </location>
</feature>